<proteinExistence type="predicted"/>
<dbReference type="InterPro" id="IPR029039">
    <property type="entry name" value="Flavoprotein-like_sf"/>
</dbReference>
<dbReference type="RefSeq" id="XP_016263769.1">
    <property type="nucleotide sequence ID" value="XM_016405563.1"/>
</dbReference>
<keyword evidence="3" id="KW-1185">Reference proteome</keyword>
<dbReference type="Pfam" id="PF03358">
    <property type="entry name" value="FMN_red"/>
    <property type="match status" value="1"/>
</dbReference>
<dbReference type="AlphaFoldDB" id="A0A0D2DKS6"/>
<dbReference type="STRING" id="215243.A0A0D2DKS6"/>
<dbReference type="OrthoDB" id="68575at2759"/>
<dbReference type="PANTHER" id="PTHR30543:SF21">
    <property type="entry name" value="NAD(P)H-DEPENDENT FMN REDUCTASE LOT6"/>
    <property type="match status" value="1"/>
</dbReference>
<dbReference type="InterPro" id="IPR050712">
    <property type="entry name" value="NAD(P)H-dep_reductase"/>
</dbReference>
<dbReference type="GO" id="GO:0005829">
    <property type="term" value="C:cytosol"/>
    <property type="evidence" value="ECO:0007669"/>
    <property type="project" value="TreeGrafter"/>
</dbReference>
<dbReference type="SUPFAM" id="SSF52218">
    <property type="entry name" value="Flavoproteins"/>
    <property type="match status" value="1"/>
</dbReference>
<dbReference type="Proteomes" id="UP000053342">
    <property type="component" value="Unassembled WGS sequence"/>
</dbReference>
<gene>
    <name evidence="2" type="ORF">PV06_04644</name>
</gene>
<name>A0A0D2DKS6_9EURO</name>
<accession>A0A0D2DKS6</accession>
<feature type="domain" description="NADPH-dependent FMN reductase-like" evidence="1">
    <location>
        <begin position="29"/>
        <end position="181"/>
    </location>
</feature>
<dbReference type="GO" id="GO:0016491">
    <property type="term" value="F:oxidoreductase activity"/>
    <property type="evidence" value="ECO:0007669"/>
    <property type="project" value="InterPro"/>
</dbReference>
<dbReference type="HOGENOM" id="CLU_055322_2_0_1"/>
<evidence type="ECO:0000259" key="1">
    <source>
        <dbReference type="Pfam" id="PF03358"/>
    </source>
</evidence>
<sequence>MSANANSSVPGSDLSKAMDAALKPQIPNKIGIIVCSQRSPRACPQISTFVLETLKDFQKTHPSPRPYALSLIDLNDNPLPIFNEPDVPSQIKSASDYKFAHTRAWSELISSYMAFVFVTPQYNWGYPASIKNAIDYLFHEWRGKPALVVSYGGHGGGKAAVQLQQVLEAVNMKVVKDFVALQFPDRAFLYKAAHGEDLNLRVVSEEAGRERVIETENAQAILAGGDATMEAGGNTKDPVWAQESKELCTQFWELVTTLNA</sequence>
<evidence type="ECO:0000313" key="2">
    <source>
        <dbReference type="EMBL" id="KIW43553.1"/>
    </source>
</evidence>
<dbReference type="InterPro" id="IPR005025">
    <property type="entry name" value="FMN_Rdtase-like_dom"/>
</dbReference>
<dbReference type="VEuPathDB" id="FungiDB:PV06_04644"/>
<evidence type="ECO:0000313" key="3">
    <source>
        <dbReference type="Proteomes" id="UP000053342"/>
    </source>
</evidence>
<dbReference type="EMBL" id="KN847335">
    <property type="protein sequence ID" value="KIW43553.1"/>
    <property type="molecule type" value="Genomic_DNA"/>
</dbReference>
<protein>
    <recommendedName>
        <fullName evidence="1">NADPH-dependent FMN reductase-like domain-containing protein</fullName>
    </recommendedName>
</protein>
<reference evidence="2 3" key="1">
    <citation type="submission" date="2015-01" db="EMBL/GenBank/DDBJ databases">
        <title>The Genome Sequence of Exophiala oligosperma CBS72588.</title>
        <authorList>
            <consortium name="The Broad Institute Genomics Platform"/>
            <person name="Cuomo C."/>
            <person name="de Hoog S."/>
            <person name="Gorbushina A."/>
            <person name="Stielow B."/>
            <person name="Teixiera M."/>
            <person name="Abouelleil A."/>
            <person name="Chapman S.B."/>
            <person name="Priest M."/>
            <person name="Young S.K."/>
            <person name="Wortman J."/>
            <person name="Nusbaum C."/>
            <person name="Birren B."/>
        </authorList>
    </citation>
    <scope>NUCLEOTIDE SEQUENCE [LARGE SCALE GENOMIC DNA]</scope>
    <source>
        <strain evidence="2 3">CBS 72588</strain>
    </source>
</reference>
<dbReference type="Gene3D" id="3.40.50.360">
    <property type="match status" value="1"/>
</dbReference>
<dbReference type="PANTHER" id="PTHR30543">
    <property type="entry name" value="CHROMATE REDUCTASE"/>
    <property type="match status" value="1"/>
</dbReference>
<dbReference type="GO" id="GO:0010181">
    <property type="term" value="F:FMN binding"/>
    <property type="evidence" value="ECO:0007669"/>
    <property type="project" value="TreeGrafter"/>
</dbReference>
<dbReference type="GeneID" id="27356718"/>
<organism evidence="2 3">
    <name type="scientific">Exophiala oligosperma</name>
    <dbReference type="NCBI Taxonomy" id="215243"/>
    <lineage>
        <taxon>Eukaryota</taxon>
        <taxon>Fungi</taxon>
        <taxon>Dikarya</taxon>
        <taxon>Ascomycota</taxon>
        <taxon>Pezizomycotina</taxon>
        <taxon>Eurotiomycetes</taxon>
        <taxon>Chaetothyriomycetidae</taxon>
        <taxon>Chaetothyriales</taxon>
        <taxon>Herpotrichiellaceae</taxon>
        <taxon>Exophiala</taxon>
    </lineage>
</organism>